<name>A0A1Z2XSS3_9FIRM</name>
<evidence type="ECO:0000256" key="1">
    <source>
        <dbReference type="SAM" id="MobiDB-lite"/>
    </source>
</evidence>
<feature type="region of interest" description="Disordered" evidence="1">
    <location>
        <begin position="1"/>
        <end position="32"/>
    </location>
</feature>
<dbReference type="Proteomes" id="UP000196710">
    <property type="component" value="Chromosome"/>
</dbReference>
<gene>
    <name evidence="2" type="ORF">ADH66_13045</name>
    <name evidence="3" type="ORF">I5Q82_03375</name>
</gene>
<feature type="region of interest" description="Disordered" evidence="1">
    <location>
        <begin position="128"/>
        <end position="164"/>
    </location>
</feature>
<dbReference type="EMBL" id="CP021422">
    <property type="protein sequence ID" value="ASB41497.1"/>
    <property type="molecule type" value="Genomic_DNA"/>
</dbReference>
<dbReference type="RefSeq" id="WP_066539887.1">
    <property type="nucleotide sequence ID" value="NZ_CAJTCQ010000005.1"/>
</dbReference>
<feature type="compositionally biased region" description="Basic and acidic residues" evidence="1">
    <location>
        <begin position="1"/>
        <end position="10"/>
    </location>
</feature>
<dbReference type="Gene3D" id="3.30.1120.40">
    <property type="entry name" value="Stage V sporulation protein G"/>
    <property type="match status" value="1"/>
</dbReference>
<accession>A0A1Z2XSS3</accession>
<dbReference type="InterPro" id="IPR036751">
    <property type="entry name" value="SpoVG_sf"/>
</dbReference>
<protein>
    <submittedName>
        <fullName evidence="3">SpoVG family protein</fullName>
    </submittedName>
</protein>
<keyword evidence="4" id="KW-1185">Reference proteome</keyword>
<dbReference type="InterPro" id="IPR007170">
    <property type="entry name" value="SpoVG"/>
</dbReference>
<dbReference type="AlphaFoldDB" id="A0A1Z2XSS3"/>
<sequence>MAIRKQEKTAQEAGQAARSNNTAPAQAEGAGRPLPELTVRIFPVHNTNSKLKATANVNIAGAFAVQGFRIFDSKNGLFVKEPEQSYVKEGTELSRPVFFPVTKEAREALHGQILHSYELVMEREMGQREDDPGYLVGDEDAPPERGYAPSLEDEDLPFDMGQSM</sequence>
<proteinExistence type="predicted"/>
<dbReference type="Pfam" id="PF04026">
    <property type="entry name" value="SpoVG"/>
    <property type="match status" value="1"/>
</dbReference>
<dbReference type="KEGG" id="amur:ADH66_13045"/>
<dbReference type="GO" id="GO:0030435">
    <property type="term" value="P:sporulation resulting in formation of a cellular spore"/>
    <property type="evidence" value="ECO:0007669"/>
    <property type="project" value="InterPro"/>
</dbReference>
<dbReference type="SUPFAM" id="SSF160537">
    <property type="entry name" value="SpoVG-like"/>
    <property type="match status" value="1"/>
</dbReference>
<evidence type="ECO:0000313" key="2">
    <source>
        <dbReference type="EMBL" id="ASB41497.1"/>
    </source>
</evidence>
<evidence type="ECO:0000313" key="4">
    <source>
        <dbReference type="Proteomes" id="UP000196710"/>
    </source>
</evidence>
<organism evidence="3 5">
    <name type="scientific">Acutalibacter muris</name>
    <dbReference type="NCBI Taxonomy" id="1796620"/>
    <lineage>
        <taxon>Bacteria</taxon>
        <taxon>Bacillati</taxon>
        <taxon>Bacillota</taxon>
        <taxon>Clostridia</taxon>
        <taxon>Eubacteriales</taxon>
        <taxon>Acutalibacteraceae</taxon>
        <taxon>Acutalibacter</taxon>
    </lineage>
</organism>
<dbReference type="EMBL" id="CP065321">
    <property type="protein sequence ID" value="QQR30755.1"/>
    <property type="molecule type" value="Genomic_DNA"/>
</dbReference>
<reference evidence="3 5" key="3">
    <citation type="submission" date="2020-11" db="EMBL/GenBank/DDBJ databases">
        <title>Closed and high quality bacterial genomes of the OMM12 community.</title>
        <authorList>
            <person name="Marbouty M."/>
            <person name="Lamy-Besnier Q."/>
            <person name="Debarbieux L."/>
            <person name="Koszul R."/>
        </authorList>
    </citation>
    <scope>NUCLEOTIDE SEQUENCE [LARGE SCALE GENOMIC DNA]</scope>
    <source>
        <strain evidence="3 5">KB18</strain>
    </source>
</reference>
<reference evidence="2" key="1">
    <citation type="journal article" date="2017" name="Genome Announc.">
        <title>High-Quality Whole-Genome Sequences of the Oligo-Mouse-Microbiota Bacterial Community.</title>
        <authorList>
            <person name="Garzetti D."/>
            <person name="Brugiroux S."/>
            <person name="Bunk B."/>
            <person name="Pukall R."/>
            <person name="McCoy K.D."/>
            <person name="Macpherson A.J."/>
            <person name="Stecher B."/>
        </authorList>
    </citation>
    <scope>NUCLEOTIDE SEQUENCE</scope>
    <source>
        <strain evidence="2">KB18</strain>
    </source>
</reference>
<reference evidence="4" key="2">
    <citation type="submission" date="2017-05" db="EMBL/GenBank/DDBJ databases">
        <title>Improved OligoMM genomes.</title>
        <authorList>
            <person name="Garzetti D."/>
        </authorList>
    </citation>
    <scope>NUCLEOTIDE SEQUENCE [LARGE SCALE GENOMIC DNA]</scope>
    <source>
        <strain evidence="4">KB18</strain>
    </source>
</reference>
<evidence type="ECO:0000313" key="3">
    <source>
        <dbReference type="EMBL" id="QQR30755.1"/>
    </source>
</evidence>
<evidence type="ECO:0000313" key="5">
    <source>
        <dbReference type="Proteomes" id="UP000596035"/>
    </source>
</evidence>
<dbReference type="Proteomes" id="UP000596035">
    <property type="component" value="Chromosome"/>
</dbReference>